<comment type="similarity">
    <text evidence="1 6">Belongs to the FHY3/FAR1 family.</text>
</comment>
<dbReference type="Pfam" id="PF04434">
    <property type="entry name" value="SWIM"/>
    <property type="match status" value="1"/>
</dbReference>
<dbReference type="Pfam" id="PF03101">
    <property type="entry name" value="FAR1"/>
    <property type="match status" value="1"/>
</dbReference>
<evidence type="ECO:0000256" key="6">
    <source>
        <dbReference type="RuleBase" id="RU367018"/>
    </source>
</evidence>
<sequence length="674" mass="75672">MDVHVIGPEEGMSHRGMTDDGDAEPSEGELNHLNNSLAHDEDEISEPYLGMEFDSEGDAKTYYDEYCRHMGFNSKVGQLSRSKTDGTVVAREFVCGKDGLKRRSADSCDAMLRIELKGDKWVVTKFVKEHRHSVTSPSKVHYLHPHRHFAGAAKTMVDTCQGVGIVPSGVMSLNYRGVPLLRSIILVHMIGFNHYIVLELNGSLSIFGIPFLLQYLSIKDLMALFFDGYVNQQTTIPMFFRQYERAMENWFEREIEADFDSICTTPVLRTPSPMEKQAADLYTRKIFTKFQEELVETFVYTANRIDGDETISTFRVAKFEDVNKAYMVTLNYREMRANCSCQMFEYSGILCRHVLTVFTVTNVLTLPSHYILKRWTRNAKSGVGTDERGGELHGQVSLTARYNSLCREAIKYAEDGAIATETYNIAMGALKEGGKKVSVVKKNVAKFAPPGSQASTAAYDDNSSSTLGPDTAPLLWPQQDEITRRFNLNDTGAPAQSVSDLNLPHMAPVSLHRDDSHPDNMVQQPVLPCLKSMTWEMENKNSMPGNRVAVINLKLQDYGKNPSAEMEVKFQLSRVTLEPMLRSMAYISEQLSTPANRVAVINLKLQDSETTTGESEVKFQVSRDTLGAMLRSMAYIQEQLSNVLSIIQYASFDRTEYGIILNSPLSFLYATVSS</sequence>
<reference evidence="9 10" key="1">
    <citation type="submission" date="2015-01" db="EMBL/GenBank/DDBJ databases">
        <title>Genome of allotetraploid Gossypium barbadense reveals genomic plasticity and fiber elongation in cotton evolution.</title>
        <authorList>
            <person name="Chen X."/>
            <person name="Liu X."/>
            <person name="Zhao B."/>
            <person name="Zheng H."/>
            <person name="Hu Y."/>
            <person name="Lu G."/>
            <person name="Yang C."/>
            <person name="Chen J."/>
            <person name="Shan C."/>
            <person name="Zhang L."/>
            <person name="Zhou Y."/>
            <person name="Wang L."/>
            <person name="Guo W."/>
            <person name="Bai Y."/>
            <person name="Ruan J."/>
            <person name="Shangguan X."/>
            <person name="Mao Y."/>
            <person name="Jiang J."/>
            <person name="Zhu Y."/>
            <person name="Lei J."/>
            <person name="Kang H."/>
            <person name="Chen S."/>
            <person name="He X."/>
            <person name="Wang R."/>
            <person name="Wang Y."/>
            <person name="Chen J."/>
            <person name="Wang L."/>
            <person name="Yu S."/>
            <person name="Wang B."/>
            <person name="Wei J."/>
            <person name="Song S."/>
            <person name="Lu X."/>
            <person name="Gao Z."/>
            <person name="Gu W."/>
            <person name="Deng X."/>
            <person name="Ma D."/>
            <person name="Wang S."/>
            <person name="Liang W."/>
            <person name="Fang L."/>
            <person name="Cai C."/>
            <person name="Zhu X."/>
            <person name="Zhou B."/>
            <person name="Zhang Y."/>
            <person name="Chen Z."/>
            <person name="Xu S."/>
            <person name="Zhu R."/>
            <person name="Wang S."/>
            <person name="Zhang T."/>
            <person name="Zhao G."/>
        </authorList>
    </citation>
    <scope>NUCLEOTIDE SEQUENCE [LARGE SCALE GENOMIC DNA]</scope>
    <source>
        <strain evidence="10">cv. Xinhai21</strain>
        <tissue evidence="9">Leaf</tissue>
    </source>
</reference>
<organism evidence="9 10">
    <name type="scientific">Gossypium barbadense</name>
    <name type="common">Sea Island cotton</name>
    <name type="synonym">Hibiscus barbadensis</name>
    <dbReference type="NCBI Taxonomy" id="3634"/>
    <lineage>
        <taxon>Eukaryota</taxon>
        <taxon>Viridiplantae</taxon>
        <taxon>Streptophyta</taxon>
        <taxon>Embryophyta</taxon>
        <taxon>Tracheophyta</taxon>
        <taxon>Spermatophyta</taxon>
        <taxon>Magnoliopsida</taxon>
        <taxon>eudicotyledons</taxon>
        <taxon>Gunneridae</taxon>
        <taxon>Pentapetalae</taxon>
        <taxon>rosids</taxon>
        <taxon>malvids</taxon>
        <taxon>Malvales</taxon>
        <taxon>Malvaceae</taxon>
        <taxon>Malvoideae</taxon>
        <taxon>Gossypium</taxon>
    </lineage>
</organism>
<keyword evidence="3 5" id="KW-0863">Zinc-finger</keyword>
<evidence type="ECO:0000256" key="7">
    <source>
        <dbReference type="SAM" id="MobiDB-lite"/>
    </source>
</evidence>
<protein>
    <recommendedName>
        <fullName evidence="6">Protein FAR1-RELATED SEQUENCE</fullName>
    </recommendedName>
</protein>
<dbReference type="GO" id="GO:0008270">
    <property type="term" value="F:zinc ion binding"/>
    <property type="evidence" value="ECO:0007669"/>
    <property type="project" value="UniProtKB-UniRule"/>
</dbReference>
<dbReference type="GO" id="GO:0006355">
    <property type="term" value="P:regulation of DNA-templated transcription"/>
    <property type="evidence" value="ECO:0007669"/>
    <property type="project" value="UniProtKB-UniRule"/>
</dbReference>
<dbReference type="InterPro" id="IPR007527">
    <property type="entry name" value="Znf_SWIM"/>
</dbReference>
<dbReference type="InterPro" id="IPR006564">
    <property type="entry name" value="Znf_PMZ"/>
</dbReference>
<keyword evidence="4 6" id="KW-0862">Zinc</keyword>
<dbReference type="AlphaFoldDB" id="A0A2P5WSL3"/>
<dbReference type="GO" id="GO:0005634">
    <property type="term" value="C:nucleus"/>
    <property type="evidence" value="ECO:0007669"/>
    <property type="project" value="UniProtKB-SubCell"/>
</dbReference>
<evidence type="ECO:0000313" key="9">
    <source>
        <dbReference type="EMBL" id="PPR94085.1"/>
    </source>
</evidence>
<keyword evidence="2 6" id="KW-0479">Metal-binding</keyword>
<feature type="region of interest" description="Disordered" evidence="7">
    <location>
        <begin position="1"/>
        <end position="41"/>
    </location>
</feature>
<gene>
    <name evidence="9" type="ORF">GOBAR_AA26588</name>
</gene>
<dbReference type="InterPro" id="IPR031052">
    <property type="entry name" value="FHY3/FAR1"/>
</dbReference>
<dbReference type="Proteomes" id="UP000239757">
    <property type="component" value="Unassembled WGS sequence"/>
</dbReference>
<comment type="function">
    <text evidence="6">Putative transcription activator involved in regulating light control of development.</text>
</comment>
<name>A0A2P5WSL3_GOSBA</name>
<accession>A0A2P5WSL3</accession>
<evidence type="ECO:0000256" key="4">
    <source>
        <dbReference type="ARBA" id="ARBA00022833"/>
    </source>
</evidence>
<dbReference type="OrthoDB" id="1927586at2759"/>
<evidence type="ECO:0000256" key="2">
    <source>
        <dbReference type="ARBA" id="ARBA00022723"/>
    </source>
</evidence>
<dbReference type="EMBL" id="KZ666627">
    <property type="protein sequence ID" value="PPR94085.1"/>
    <property type="molecule type" value="Genomic_DNA"/>
</dbReference>
<dbReference type="InterPro" id="IPR004330">
    <property type="entry name" value="FAR1_DNA_bnd_dom"/>
</dbReference>
<evidence type="ECO:0000256" key="3">
    <source>
        <dbReference type="ARBA" id="ARBA00022771"/>
    </source>
</evidence>
<feature type="domain" description="SWIM-type" evidence="8">
    <location>
        <begin position="326"/>
        <end position="362"/>
    </location>
</feature>
<evidence type="ECO:0000313" key="10">
    <source>
        <dbReference type="Proteomes" id="UP000239757"/>
    </source>
</evidence>
<evidence type="ECO:0000256" key="1">
    <source>
        <dbReference type="ARBA" id="ARBA00005889"/>
    </source>
</evidence>
<dbReference type="PANTHER" id="PTHR31669">
    <property type="entry name" value="PROTEIN FAR1-RELATED SEQUENCE 10-RELATED"/>
    <property type="match status" value="1"/>
</dbReference>
<keyword evidence="6" id="KW-0539">Nucleus</keyword>
<comment type="subcellular location">
    <subcellularLocation>
        <location evidence="6">Nucleus</location>
    </subcellularLocation>
</comment>
<dbReference type="PROSITE" id="PS50966">
    <property type="entry name" value="ZF_SWIM"/>
    <property type="match status" value="1"/>
</dbReference>
<evidence type="ECO:0000259" key="8">
    <source>
        <dbReference type="PROSITE" id="PS50966"/>
    </source>
</evidence>
<evidence type="ECO:0000256" key="5">
    <source>
        <dbReference type="PROSITE-ProRule" id="PRU00325"/>
    </source>
</evidence>
<dbReference type="PANTHER" id="PTHR31669:SF218">
    <property type="entry name" value="PROTEIN FAR1-RELATED SEQUENCE 3"/>
    <property type="match status" value="1"/>
</dbReference>
<proteinExistence type="inferred from homology"/>
<dbReference type="SMART" id="SM00575">
    <property type="entry name" value="ZnF_PMZ"/>
    <property type="match status" value="1"/>
</dbReference>